<dbReference type="RefSeq" id="WP_156624354.1">
    <property type="nucleotide sequence ID" value="NZ_CACRTO010000005.1"/>
</dbReference>
<keyword evidence="1" id="KW-0472">Membrane</keyword>
<dbReference type="InterPro" id="IPR005182">
    <property type="entry name" value="YdbS-like_PH"/>
</dbReference>
<accession>A0A6N2YEX4</accession>
<dbReference type="EMBL" id="CACRTO010000005">
    <property type="protein sequence ID" value="VYT64637.1"/>
    <property type="molecule type" value="Genomic_DNA"/>
</dbReference>
<name>A0A6N2YEX4_9CLOT</name>
<evidence type="ECO:0000256" key="1">
    <source>
        <dbReference type="SAM" id="Phobius"/>
    </source>
</evidence>
<keyword evidence="1" id="KW-0812">Transmembrane</keyword>
<protein>
    <submittedName>
        <fullName evidence="3">Bacterial membrane flanked domain protein</fullName>
    </submittedName>
</protein>
<gene>
    <name evidence="3" type="ORF">CTLFYP3_00335</name>
</gene>
<dbReference type="PANTHER" id="PTHR34473:SF2">
    <property type="entry name" value="UPF0699 TRANSMEMBRANE PROTEIN YDBT"/>
    <property type="match status" value="1"/>
</dbReference>
<evidence type="ECO:0000313" key="3">
    <source>
        <dbReference type="EMBL" id="VYT64637.1"/>
    </source>
</evidence>
<sequence length="177" mass="20869">MNEYEKLNEKAIKSWVISRIFGTVILTIILIVIRIFLFKIIDNYAEINLIITTIMIIIILISLLTSFINPIFEYKQWKYKITEDKIEFTEGIYFVRRVIIPIVRIQHIQLNQGPINKFLKLYDITIFTAGGQHKIPNIQAERAEEISEYLKNTVKLKIDNEEDSTENIVLENELENH</sequence>
<dbReference type="Pfam" id="PF03703">
    <property type="entry name" value="bPH_2"/>
    <property type="match status" value="1"/>
</dbReference>
<keyword evidence="1" id="KW-1133">Transmembrane helix</keyword>
<feature type="transmembrane region" description="Helical" evidence="1">
    <location>
        <begin position="47"/>
        <end position="72"/>
    </location>
</feature>
<feature type="domain" description="YdbS-like PH" evidence="2">
    <location>
        <begin position="74"/>
        <end position="150"/>
    </location>
</feature>
<evidence type="ECO:0000259" key="2">
    <source>
        <dbReference type="Pfam" id="PF03703"/>
    </source>
</evidence>
<dbReference type="AlphaFoldDB" id="A0A6N2YEX4"/>
<feature type="transmembrane region" description="Helical" evidence="1">
    <location>
        <begin position="20"/>
        <end position="41"/>
    </location>
</feature>
<organism evidence="3">
    <name type="scientific">Clostridium tertium</name>
    <dbReference type="NCBI Taxonomy" id="1559"/>
    <lineage>
        <taxon>Bacteria</taxon>
        <taxon>Bacillati</taxon>
        <taxon>Bacillota</taxon>
        <taxon>Clostridia</taxon>
        <taxon>Eubacteriales</taxon>
        <taxon>Clostridiaceae</taxon>
        <taxon>Clostridium</taxon>
    </lineage>
</organism>
<dbReference type="PANTHER" id="PTHR34473">
    <property type="entry name" value="UPF0699 TRANSMEMBRANE PROTEIN YDBS"/>
    <property type="match status" value="1"/>
</dbReference>
<reference evidence="3" key="1">
    <citation type="submission" date="2019-11" db="EMBL/GenBank/DDBJ databases">
        <authorList>
            <person name="Feng L."/>
        </authorList>
    </citation>
    <scope>NUCLEOTIDE SEQUENCE</scope>
    <source>
        <strain evidence="3">CTertiumLFYP3</strain>
    </source>
</reference>
<proteinExistence type="predicted"/>